<dbReference type="InterPro" id="IPR011557">
    <property type="entry name" value="GyrB"/>
</dbReference>
<evidence type="ECO:0000256" key="2">
    <source>
        <dbReference type="ARBA" id="ARBA00010708"/>
    </source>
</evidence>
<dbReference type="InterPro" id="IPR034160">
    <property type="entry name" value="TOPRIM_GyrB"/>
</dbReference>
<dbReference type="PRINTS" id="PR01159">
    <property type="entry name" value="DNAGYRASEB"/>
</dbReference>
<dbReference type="HAMAP" id="MF_01898">
    <property type="entry name" value="GyrB"/>
    <property type="match status" value="1"/>
</dbReference>
<dbReference type="GO" id="GO:0003918">
    <property type="term" value="F:DNA topoisomerase type II (double strand cut, ATP-hydrolyzing) activity"/>
    <property type="evidence" value="ECO:0007669"/>
    <property type="project" value="UniProtKB-EC"/>
</dbReference>
<evidence type="ECO:0000313" key="14">
    <source>
        <dbReference type="Proteomes" id="UP001594351"/>
    </source>
</evidence>
<comment type="subcellular location">
    <subcellularLocation>
        <location evidence="10">Cytoplasm</location>
    </subcellularLocation>
</comment>
<dbReference type="PANTHER" id="PTHR45866">
    <property type="entry name" value="DNA GYRASE/TOPOISOMERASE SUBUNIT B"/>
    <property type="match status" value="1"/>
</dbReference>
<gene>
    <name evidence="10 13" type="primary">gyrB</name>
    <name evidence="12" type="ORF">ACFL27_10195</name>
    <name evidence="13" type="ORF">ACFL27_10230</name>
</gene>
<dbReference type="InterPro" id="IPR002288">
    <property type="entry name" value="DNA_gyrase_B_C"/>
</dbReference>
<feature type="binding site" evidence="10">
    <location>
        <position position="436"/>
    </location>
    <ligand>
        <name>Mg(2+)</name>
        <dbReference type="ChEBI" id="CHEBI:18420"/>
        <label>1</label>
        <note>catalytic</note>
    </ligand>
</feature>
<dbReference type="InterPro" id="IPR003594">
    <property type="entry name" value="HATPase_dom"/>
</dbReference>
<evidence type="ECO:0000256" key="1">
    <source>
        <dbReference type="ARBA" id="ARBA00000185"/>
    </source>
</evidence>
<dbReference type="SMART" id="SM00387">
    <property type="entry name" value="HATPase_c"/>
    <property type="match status" value="1"/>
</dbReference>
<comment type="miscellaneous">
    <text evidence="10">Few gyrases are as efficient as E.coli at forming negative supercoils. Not all organisms have 2 type II topoisomerases; in organisms with a single type II topoisomerase this enzyme also has to decatenate newly replicated chromosomes.</text>
</comment>
<dbReference type="EMBL" id="JBHPBY010000107">
    <property type="protein sequence ID" value="MFC1850557.1"/>
    <property type="molecule type" value="Genomic_DNA"/>
</dbReference>
<evidence type="ECO:0000256" key="8">
    <source>
        <dbReference type="ARBA" id="ARBA00023125"/>
    </source>
</evidence>
<proteinExistence type="inferred from homology"/>
<comment type="subunit">
    <text evidence="10">Heterotetramer, composed of two GyrA and two GyrB chains. In the heterotetramer, GyrA contains the active site tyrosine that forms a transient covalent intermediate with DNA, while GyrB binds cofactors and catalyzes ATP hydrolysis.</text>
</comment>
<evidence type="ECO:0000256" key="3">
    <source>
        <dbReference type="ARBA" id="ARBA00022723"/>
    </source>
</evidence>
<dbReference type="NCBIfam" id="TIGR01059">
    <property type="entry name" value="gyrB"/>
    <property type="match status" value="1"/>
</dbReference>
<keyword evidence="8" id="KW-0238">DNA-binding</keyword>
<feature type="site" description="Interaction with DNA" evidence="10">
    <location>
        <position position="461"/>
    </location>
</feature>
<keyword evidence="3 10" id="KW-0479">Metal-binding</keyword>
<dbReference type="CDD" id="cd00822">
    <property type="entry name" value="TopoII_Trans_DNA_gyrase"/>
    <property type="match status" value="1"/>
</dbReference>
<name>A0ABV6YWH2_UNCC1</name>
<dbReference type="InterPro" id="IPR000565">
    <property type="entry name" value="Topo_IIA_B"/>
</dbReference>
<dbReference type="SUPFAM" id="SSF55874">
    <property type="entry name" value="ATPase domain of HSP90 chaperone/DNA topoisomerase II/histidine kinase"/>
    <property type="match status" value="1"/>
</dbReference>
<feature type="site" description="Interaction with DNA" evidence="10">
    <location>
        <position position="464"/>
    </location>
</feature>
<comment type="catalytic activity">
    <reaction evidence="1 10">
        <text>ATP-dependent breakage, passage and rejoining of double-stranded DNA.</text>
        <dbReference type="EC" id="5.6.2.2"/>
    </reaction>
</comment>
<dbReference type="Pfam" id="PF00986">
    <property type="entry name" value="DNA_gyraseB_C"/>
    <property type="match status" value="1"/>
</dbReference>
<dbReference type="SUPFAM" id="SSF54211">
    <property type="entry name" value="Ribosomal protein S5 domain 2-like"/>
    <property type="match status" value="1"/>
</dbReference>
<feature type="binding site" evidence="10">
    <location>
        <position position="510"/>
    </location>
    <ligand>
        <name>Mg(2+)</name>
        <dbReference type="ChEBI" id="CHEBI:18420"/>
        <label>2</label>
    </ligand>
</feature>
<comment type="cofactor">
    <cofactor evidence="10">
        <name>Mg(2+)</name>
        <dbReference type="ChEBI" id="CHEBI:18420"/>
    </cofactor>
    <cofactor evidence="10">
        <name>Mn(2+)</name>
        <dbReference type="ChEBI" id="CHEBI:29035"/>
    </cofactor>
    <cofactor evidence="10">
        <name>Ca(2+)</name>
        <dbReference type="ChEBI" id="CHEBI:29108"/>
    </cofactor>
    <text evidence="10">Binds two Mg(2+) per subunit. The magnesium ions form salt bridges with both the protein and the DNA. Can also accept other divalent metal cations, such as Mn(2+) or Ca(2+).</text>
</comment>
<sequence length="806" mass="91675">MTKENIDHTQGDQESEQYTSEKITVLEGIAAVRKTPAMYIGSTSTAGLHHLVYEIVDNSIDEAMAGFCDKIEVFVHLDDSVTVVDNGRGIPVDIHPLEKRPGAEVVLTTLHAGGKFDKKSYKVSGGLHGVGLSVVNALSEWLELKIWKNQQVWQQKYTRGVPVTKLENVGQTTKKGTKIRFMPDSEIFEEREFSFETLSQRLRELAFLNRGLFISLIDLRKKDQRQDFLYKGGIVSFVEHLNRNKHPLHKKPIFIEGQKNDVIIEISLQYNDSYQENIFCYVNNINTHEGGTHLSGFKTALTRTINSYATEKKLLKDVKASLTGDDIREGITAVISAKVPDPQFEGQTKMKLGNSDVKGIVETIVNEQLGNFFEENPPVAKAIIEKAVLSARAREAAKTARELTRRKGALETTTLPGKLADCSERDPAFSEIFIVEGDSAGGSAKQGRNRKNQAILPIRGKLLNVEKARFDKMLSNEEIKTLITAIGAGIGHDDFDVSKVRYHKVIIMTDADVDGSHIRTLLLTFFFRQMPQIIEQGYLYIAQPPLYKLSYGRSEKYLIDDKEFDAFIIHNACKKVFFQSASMTKAISNNLLQNKILKLMNYIQFVEQLEQAGYPPKLLKILAHNKLVRRRHFTDKAIMLQVLQDIEDIYDEAELLHDEELESYSITFKKEEQKYHLDSEIINYDEYREINYLLQQINDFLAPPLTVMNKEKEILTEFQKCSELISYLKEQGRKGLTIQRFKGLGEMNPDQLWETTMNPDKRTLKKVRVEDAVAADDIFSVLMGEVVSARRDFIKKHALLVKNLDI</sequence>
<dbReference type="NCBIfam" id="NF004189">
    <property type="entry name" value="PRK05644.1"/>
    <property type="match status" value="1"/>
</dbReference>
<dbReference type="InterPro" id="IPR013760">
    <property type="entry name" value="Topo_IIA-like_dom_sf"/>
</dbReference>
<dbReference type="PROSITE" id="PS00177">
    <property type="entry name" value="TOPOISOMERASE_II"/>
    <property type="match status" value="1"/>
</dbReference>
<evidence type="ECO:0000256" key="4">
    <source>
        <dbReference type="ARBA" id="ARBA00022741"/>
    </source>
</evidence>
<keyword evidence="10" id="KW-0963">Cytoplasm</keyword>
<dbReference type="InterPro" id="IPR001241">
    <property type="entry name" value="Topo_IIA"/>
</dbReference>
<reference evidence="13 14" key="1">
    <citation type="submission" date="2024-09" db="EMBL/GenBank/DDBJ databases">
        <title>Laminarin stimulates single cell rates of sulfate reduction while oxygen inhibits transcriptomic activity in coastal marine sediment.</title>
        <authorList>
            <person name="Lindsay M."/>
            <person name="Orcutt B."/>
            <person name="Emerson D."/>
            <person name="Stepanauskas R."/>
            <person name="D'Angelo T."/>
        </authorList>
    </citation>
    <scope>NUCLEOTIDE SEQUENCE [LARGE SCALE GENOMIC DNA]</scope>
    <source>
        <strain evidence="13">SAG AM-311-K15</strain>
    </source>
</reference>
<dbReference type="InterPro" id="IPR013506">
    <property type="entry name" value="Topo_IIA_bsu_dom2"/>
</dbReference>
<keyword evidence="7 10" id="KW-0799">Topoisomerase</keyword>
<dbReference type="SMART" id="SM00433">
    <property type="entry name" value="TOP2c"/>
    <property type="match status" value="1"/>
</dbReference>
<feature type="binding site" evidence="10">
    <location>
        <position position="510"/>
    </location>
    <ligand>
        <name>Mg(2+)</name>
        <dbReference type="ChEBI" id="CHEBI:18420"/>
        <label>1</label>
        <note>catalytic</note>
    </ligand>
</feature>
<organism evidence="13 14">
    <name type="scientific">candidate division CSSED10-310 bacterium</name>
    <dbReference type="NCBI Taxonomy" id="2855610"/>
    <lineage>
        <taxon>Bacteria</taxon>
        <taxon>Bacteria division CSSED10-310</taxon>
    </lineage>
</organism>
<dbReference type="CDD" id="cd03366">
    <property type="entry name" value="TOPRIM_TopoIIA_GyrB"/>
    <property type="match status" value="1"/>
</dbReference>
<dbReference type="Gene3D" id="3.30.230.10">
    <property type="match status" value="1"/>
</dbReference>
<dbReference type="InterPro" id="IPR020568">
    <property type="entry name" value="Ribosomal_Su5_D2-typ_SF"/>
</dbReference>
<keyword evidence="5 10" id="KW-0067">ATP-binding</keyword>
<dbReference type="InterPro" id="IPR014721">
    <property type="entry name" value="Ribsml_uS5_D2-typ_fold_subgr"/>
</dbReference>
<evidence type="ECO:0000313" key="12">
    <source>
        <dbReference type="EMBL" id="MFC1850550.1"/>
    </source>
</evidence>
<evidence type="ECO:0000256" key="9">
    <source>
        <dbReference type="ARBA" id="ARBA00023235"/>
    </source>
</evidence>
<feature type="binding site" evidence="10">
    <location>
        <position position="512"/>
    </location>
    <ligand>
        <name>Mg(2+)</name>
        <dbReference type="ChEBI" id="CHEBI:18420"/>
        <label>2</label>
    </ligand>
</feature>
<accession>A0ABV6YWH2</accession>
<feature type="domain" description="Toprim" evidence="11">
    <location>
        <begin position="430"/>
        <end position="545"/>
    </location>
</feature>
<dbReference type="Proteomes" id="UP001594351">
    <property type="component" value="Unassembled WGS sequence"/>
</dbReference>
<dbReference type="Gene3D" id="3.40.50.670">
    <property type="match status" value="2"/>
</dbReference>
<comment type="function">
    <text evidence="10">A type II topoisomerase that negatively supercoils closed circular double-stranded (ds) DNA in an ATP-dependent manner to modulate DNA topology and maintain chromosomes in an underwound state. Negative supercoiling favors strand separation, and DNA replication, transcription, recombination and repair, all of which involve strand separation. Also able to catalyze the interconversion of other topological isomers of dsDNA rings, including catenanes and knotted rings. Type II topoisomerases break and join 2 DNA strands simultaneously in an ATP-dependent manner.</text>
</comment>
<dbReference type="Pfam" id="PF01751">
    <property type="entry name" value="Toprim"/>
    <property type="match status" value="1"/>
</dbReference>
<evidence type="ECO:0000313" key="13">
    <source>
        <dbReference type="EMBL" id="MFC1850557.1"/>
    </source>
</evidence>
<keyword evidence="9 10" id="KW-0413">Isomerase</keyword>
<comment type="caution">
    <text evidence="13">The sequence shown here is derived from an EMBL/GenBank/DDBJ whole genome shotgun (WGS) entry which is preliminary data.</text>
</comment>
<evidence type="ECO:0000256" key="5">
    <source>
        <dbReference type="ARBA" id="ARBA00022840"/>
    </source>
</evidence>
<dbReference type="PROSITE" id="PS50880">
    <property type="entry name" value="TOPRIM"/>
    <property type="match status" value="1"/>
</dbReference>
<dbReference type="Gene3D" id="3.30.565.10">
    <property type="entry name" value="Histidine kinase-like ATPase, C-terminal domain"/>
    <property type="match status" value="1"/>
</dbReference>
<dbReference type="PANTHER" id="PTHR45866:SF1">
    <property type="entry name" value="DNA GYRASE SUBUNIT B, MITOCHONDRIAL"/>
    <property type="match status" value="1"/>
</dbReference>
<evidence type="ECO:0000256" key="6">
    <source>
        <dbReference type="ARBA" id="ARBA00022842"/>
    </source>
</evidence>
<dbReference type="EMBL" id="JBHPBY010000107">
    <property type="protein sequence ID" value="MFC1850550.1"/>
    <property type="molecule type" value="Genomic_DNA"/>
</dbReference>
<keyword evidence="4 10" id="KW-0547">Nucleotide-binding</keyword>
<dbReference type="Pfam" id="PF00204">
    <property type="entry name" value="DNA_gyraseB"/>
    <property type="match status" value="1"/>
</dbReference>
<dbReference type="InterPro" id="IPR018522">
    <property type="entry name" value="TopoIIA_CS"/>
</dbReference>
<dbReference type="InterPro" id="IPR036890">
    <property type="entry name" value="HATPase_C_sf"/>
</dbReference>
<dbReference type="SUPFAM" id="SSF56719">
    <property type="entry name" value="Type II DNA topoisomerase"/>
    <property type="match status" value="1"/>
</dbReference>
<keyword evidence="14" id="KW-1185">Reference proteome</keyword>
<dbReference type="InterPro" id="IPR006171">
    <property type="entry name" value="TOPRIM_dom"/>
</dbReference>
<evidence type="ECO:0000256" key="10">
    <source>
        <dbReference type="HAMAP-Rule" id="MF_01898"/>
    </source>
</evidence>
<evidence type="ECO:0000256" key="7">
    <source>
        <dbReference type="ARBA" id="ARBA00023029"/>
    </source>
</evidence>
<dbReference type="InterPro" id="IPR013759">
    <property type="entry name" value="Topo_IIA_B_C"/>
</dbReference>
<keyword evidence="6 10" id="KW-0460">Magnesium</keyword>
<dbReference type="EC" id="5.6.2.2" evidence="10"/>
<protein>
    <recommendedName>
        <fullName evidence="10">DNA gyrase subunit B</fullName>
        <ecNumber evidence="10">5.6.2.2</ecNumber>
    </recommendedName>
</protein>
<dbReference type="PRINTS" id="PR00418">
    <property type="entry name" value="TPI2FAMILY"/>
</dbReference>
<dbReference type="CDD" id="cd16928">
    <property type="entry name" value="HATPase_GyrB-like"/>
    <property type="match status" value="1"/>
</dbReference>
<dbReference type="NCBIfam" id="NF011501">
    <property type="entry name" value="PRK14939.1"/>
    <property type="match status" value="1"/>
</dbReference>
<comment type="similarity">
    <text evidence="2 10">Belongs to the type II topoisomerase GyrB family.</text>
</comment>
<dbReference type="Pfam" id="PF02518">
    <property type="entry name" value="HATPase_c"/>
    <property type="match status" value="1"/>
</dbReference>
<evidence type="ECO:0000259" key="11">
    <source>
        <dbReference type="PROSITE" id="PS50880"/>
    </source>
</evidence>